<proteinExistence type="predicted"/>
<reference evidence="1" key="1">
    <citation type="journal article" date="2021" name="Proc. Natl. Acad. Sci. U.S.A.">
        <title>A Catalog of Tens of Thousands of Viruses from Human Metagenomes Reveals Hidden Associations with Chronic Diseases.</title>
        <authorList>
            <person name="Tisza M.J."/>
            <person name="Buck C.B."/>
        </authorList>
    </citation>
    <scope>NUCLEOTIDE SEQUENCE</scope>
    <source>
        <strain evidence="1">CtkyY8</strain>
    </source>
</reference>
<dbReference type="EMBL" id="BK059095">
    <property type="protein sequence ID" value="DAE29573.1"/>
    <property type="molecule type" value="Genomic_DNA"/>
</dbReference>
<name>A0A8S5RET0_9VIRU</name>
<evidence type="ECO:0000313" key="1">
    <source>
        <dbReference type="EMBL" id="DAE29573.1"/>
    </source>
</evidence>
<protein>
    <submittedName>
        <fullName evidence="1">Uncharacterized protein</fullName>
    </submittedName>
</protein>
<sequence length="29" mass="3398">MTTFNLDFQANDKQILAFQYLEDSSTNEI</sequence>
<accession>A0A8S5RET0</accession>
<organism evidence="1">
    <name type="scientific">virus sp. ctkyY8</name>
    <dbReference type="NCBI Taxonomy" id="2827995"/>
    <lineage>
        <taxon>Viruses</taxon>
    </lineage>
</organism>